<feature type="chain" id="PRO_5039234819" evidence="2">
    <location>
        <begin position="19"/>
        <end position="306"/>
    </location>
</feature>
<proteinExistence type="predicted"/>
<sequence length="306" mass="34750">MILPGKRMIFAAIFTVLAVGLAACSPEPDTKSQVNPPSLPEPNTKLQVRSPSMLNETGDTIIERFTLPEGYERTEPEPDSEKGTFADYLRDLPLKPHGSKVFHYDGTVKQNTRAYTAVIDMEIGKKDLQQCADAVMRLRGEYLYKSGHFDLIRFHLTNGFLVDYSKWMQGYRVAVEGNETEWVKKAGASNTYENFRKYMEFVFIYAGSLSLSQEMKSVPVKDMRIGDVFVQGGTPGHAVIVVDMAVHKETGKKLYMLAQSYMPAQNIQVLANQNDKGLSPWYVLDDQQEEIRTPEWTFTIHDLKRF</sequence>
<evidence type="ECO:0000313" key="4">
    <source>
        <dbReference type="Proteomes" id="UP000252415"/>
    </source>
</evidence>
<keyword evidence="4" id="KW-1185">Reference proteome</keyword>
<dbReference type="AlphaFoldDB" id="A0A368VTI1"/>
<keyword evidence="2" id="KW-0732">Signal</keyword>
<gene>
    <name evidence="3" type="ORF">DFP97_112227</name>
</gene>
<dbReference type="EMBL" id="QPJD01000012">
    <property type="protein sequence ID" value="RCW44361.1"/>
    <property type="molecule type" value="Genomic_DNA"/>
</dbReference>
<feature type="signal peptide" evidence="2">
    <location>
        <begin position="1"/>
        <end position="18"/>
    </location>
</feature>
<feature type="region of interest" description="Disordered" evidence="1">
    <location>
        <begin position="26"/>
        <end position="45"/>
    </location>
</feature>
<dbReference type="InterPro" id="IPR032315">
    <property type="entry name" value="DUF4846"/>
</dbReference>
<protein>
    <submittedName>
        <fullName evidence="3">Uncharacterized protein DUF4846</fullName>
    </submittedName>
</protein>
<evidence type="ECO:0000256" key="1">
    <source>
        <dbReference type="SAM" id="MobiDB-lite"/>
    </source>
</evidence>
<evidence type="ECO:0000313" key="3">
    <source>
        <dbReference type="EMBL" id="RCW44361.1"/>
    </source>
</evidence>
<reference evidence="3 4" key="1">
    <citation type="submission" date="2018-07" db="EMBL/GenBank/DDBJ databases">
        <title>Genomic Encyclopedia of Type Strains, Phase III (KMG-III): the genomes of soil and plant-associated and newly described type strains.</title>
        <authorList>
            <person name="Whitman W."/>
        </authorList>
    </citation>
    <scope>NUCLEOTIDE SEQUENCE [LARGE SCALE GENOMIC DNA]</scope>
    <source>
        <strain evidence="3 4">CECT 7506</strain>
    </source>
</reference>
<dbReference type="Proteomes" id="UP000252415">
    <property type="component" value="Unassembled WGS sequence"/>
</dbReference>
<organism evidence="3 4">
    <name type="scientific">Paenibacillus prosopidis</name>
    <dbReference type="NCBI Taxonomy" id="630520"/>
    <lineage>
        <taxon>Bacteria</taxon>
        <taxon>Bacillati</taxon>
        <taxon>Bacillota</taxon>
        <taxon>Bacilli</taxon>
        <taxon>Bacillales</taxon>
        <taxon>Paenibacillaceae</taxon>
        <taxon>Paenibacillus</taxon>
    </lineage>
</organism>
<comment type="caution">
    <text evidence="3">The sequence shown here is derived from an EMBL/GenBank/DDBJ whole genome shotgun (WGS) entry which is preliminary data.</text>
</comment>
<name>A0A368VTI1_9BACL</name>
<accession>A0A368VTI1</accession>
<dbReference type="PROSITE" id="PS51257">
    <property type="entry name" value="PROKAR_LIPOPROTEIN"/>
    <property type="match status" value="1"/>
</dbReference>
<dbReference type="Pfam" id="PF16138">
    <property type="entry name" value="DUF4846"/>
    <property type="match status" value="1"/>
</dbReference>
<evidence type="ECO:0000256" key="2">
    <source>
        <dbReference type="SAM" id="SignalP"/>
    </source>
</evidence>